<evidence type="ECO:0000313" key="3">
    <source>
        <dbReference type="Proteomes" id="UP000604825"/>
    </source>
</evidence>
<feature type="compositionally biased region" description="Basic residues" evidence="1">
    <location>
        <begin position="239"/>
        <end position="258"/>
    </location>
</feature>
<proteinExistence type="predicted"/>
<feature type="compositionally biased region" description="Basic and acidic residues" evidence="1">
    <location>
        <begin position="19"/>
        <end position="40"/>
    </location>
</feature>
<evidence type="ECO:0000256" key="1">
    <source>
        <dbReference type="SAM" id="MobiDB-lite"/>
    </source>
</evidence>
<dbReference type="EMBL" id="CAJGYO010000007">
    <property type="protein sequence ID" value="CAD6242898.1"/>
    <property type="molecule type" value="Genomic_DNA"/>
</dbReference>
<dbReference type="AlphaFoldDB" id="A0A811PEZ1"/>
<organism evidence="2 3">
    <name type="scientific">Miscanthus lutarioriparius</name>
    <dbReference type="NCBI Taxonomy" id="422564"/>
    <lineage>
        <taxon>Eukaryota</taxon>
        <taxon>Viridiplantae</taxon>
        <taxon>Streptophyta</taxon>
        <taxon>Embryophyta</taxon>
        <taxon>Tracheophyta</taxon>
        <taxon>Spermatophyta</taxon>
        <taxon>Magnoliopsida</taxon>
        <taxon>Liliopsida</taxon>
        <taxon>Poales</taxon>
        <taxon>Poaceae</taxon>
        <taxon>PACMAD clade</taxon>
        <taxon>Panicoideae</taxon>
        <taxon>Andropogonodae</taxon>
        <taxon>Andropogoneae</taxon>
        <taxon>Saccharinae</taxon>
        <taxon>Miscanthus</taxon>
    </lineage>
</organism>
<feature type="compositionally biased region" description="Basic and acidic residues" evidence="1">
    <location>
        <begin position="218"/>
        <end position="232"/>
    </location>
</feature>
<comment type="caution">
    <text evidence="2">The sequence shown here is derived from an EMBL/GenBank/DDBJ whole genome shotgun (WGS) entry which is preliminary data.</text>
</comment>
<accession>A0A811PEZ1</accession>
<protein>
    <submittedName>
        <fullName evidence="2">Uncharacterized protein</fullName>
    </submittedName>
</protein>
<name>A0A811PEZ1_9POAL</name>
<evidence type="ECO:0000313" key="2">
    <source>
        <dbReference type="EMBL" id="CAD6242898.1"/>
    </source>
</evidence>
<reference evidence="2" key="1">
    <citation type="submission" date="2020-10" db="EMBL/GenBank/DDBJ databases">
        <authorList>
            <person name="Han B."/>
            <person name="Lu T."/>
            <person name="Zhao Q."/>
            <person name="Huang X."/>
            <person name="Zhao Y."/>
        </authorList>
    </citation>
    <scope>NUCLEOTIDE SEQUENCE</scope>
</reference>
<feature type="region of interest" description="Disordered" evidence="1">
    <location>
        <begin position="169"/>
        <end position="258"/>
    </location>
</feature>
<feature type="region of interest" description="Disordered" evidence="1">
    <location>
        <begin position="1"/>
        <end position="106"/>
    </location>
</feature>
<sequence>MAKRLAMAIDGLPDTEGPSLKENKRESNFKTKEETEEKRGRFTLRRRLCSPMVPPVASSAQRHGGSSARRPQQAAHATNSAVASRAHGEGGRGGGSLAGSSHGEQRPVGVKVVASLWVGEDLEPELPGLELQHAPDPAVAVQLQSGDVGPVKIQIEVAGVQGRAPAAATQQAVDKGAEGVDAAGQASGAGEADGGRGPPVVAPALGENARAHRILRRQQREDVVKDPLREVTDSISPSRHGRRSGLGHALRRTGGVRR</sequence>
<keyword evidence="3" id="KW-1185">Reference proteome</keyword>
<dbReference type="Proteomes" id="UP000604825">
    <property type="component" value="Unassembled WGS sequence"/>
</dbReference>
<gene>
    <name evidence="2" type="ORF">NCGR_LOCUS28243</name>
</gene>